<keyword evidence="4" id="KW-0862">Zinc</keyword>
<feature type="non-terminal residue" evidence="10">
    <location>
        <position position="1"/>
    </location>
</feature>
<dbReference type="Gene3D" id="3.10.450.50">
    <property type="match status" value="1"/>
</dbReference>
<protein>
    <submittedName>
        <fullName evidence="10">A disintegrin and metalloproteinase with thrombospondin motifs 16</fullName>
    </submittedName>
</protein>
<evidence type="ECO:0000256" key="6">
    <source>
        <dbReference type="ARBA" id="ARBA00023157"/>
    </source>
</evidence>
<evidence type="ECO:0000259" key="9">
    <source>
        <dbReference type="PROSITE" id="PS50215"/>
    </source>
</evidence>
<dbReference type="AlphaFoldDB" id="A0A0V1HHS4"/>
<keyword evidence="7" id="KW-0325">Glycoprotein</keyword>
<dbReference type="GO" id="GO:0046872">
    <property type="term" value="F:metal ion binding"/>
    <property type="evidence" value="ECO:0007669"/>
    <property type="project" value="UniProtKB-KW"/>
</dbReference>
<dbReference type="InterPro" id="IPR032710">
    <property type="entry name" value="NTF2-like_dom_sf"/>
</dbReference>
<feature type="active site" evidence="8">
    <location>
        <position position="504"/>
    </location>
</feature>
<dbReference type="InterPro" id="IPR024079">
    <property type="entry name" value="MetalloPept_cat_dom_sf"/>
</dbReference>
<dbReference type="Pfam" id="PF14534">
    <property type="entry name" value="DUF4440"/>
    <property type="match status" value="1"/>
</dbReference>
<dbReference type="Pfam" id="PF17771">
    <property type="entry name" value="ADAMTS_CR_2"/>
    <property type="match status" value="1"/>
</dbReference>
<evidence type="ECO:0000256" key="3">
    <source>
        <dbReference type="ARBA" id="ARBA00022801"/>
    </source>
</evidence>
<dbReference type="Proteomes" id="UP000055024">
    <property type="component" value="Unassembled WGS sequence"/>
</dbReference>
<organism evidence="10 11">
    <name type="scientific">Trichinella zimbabwensis</name>
    <dbReference type="NCBI Taxonomy" id="268475"/>
    <lineage>
        <taxon>Eukaryota</taxon>
        <taxon>Metazoa</taxon>
        <taxon>Ecdysozoa</taxon>
        <taxon>Nematoda</taxon>
        <taxon>Enoplea</taxon>
        <taxon>Dorylaimia</taxon>
        <taxon>Trichinellida</taxon>
        <taxon>Trichinellidae</taxon>
        <taxon>Trichinella</taxon>
    </lineage>
</organism>
<dbReference type="InterPro" id="IPR057401">
    <property type="entry name" value="Adt-1/2-like_dom"/>
</dbReference>
<dbReference type="GO" id="GO:0004222">
    <property type="term" value="F:metalloendopeptidase activity"/>
    <property type="evidence" value="ECO:0007669"/>
    <property type="project" value="InterPro"/>
</dbReference>
<dbReference type="InterPro" id="IPR036383">
    <property type="entry name" value="TSP1_rpt_sf"/>
</dbReference>
<dbReference type="OrthoDB" id="10035764at2759"/>
<dbReference type="InterPro" id="IPR001590">
    <property type="entry name" value="Peptidase_M12B"/>
</dbReference>
<dbReference type="PROSITE" id="PS50215">
    <property type="entry name" value="ADAM_MEPRO"/>
    <property type="match status" value="1"/>
</dbReference>
<evidence type="ECO:0000256" key="8">
    <source>
        <dbReference type="PROSITE-ProRule" id="PRU00276"/>
    </source>
</evidence>
<dbReference type="SUPFAM" id="SSF54427">
    <property type="entry name" value="NTF2-like"/>
    <property type="match status" value="1"/>
</dbReference>
<dbReference type="EMBL" id="JYDP01000074">
    <property type="protein sequence ID" value="KRZ09333.1"/>
    <property type="molecule type" value="Genomic_DNA"/>
</dbReference>
<dbReference type="GO" id="GO:0031012">
    <property type="term" value="C:extracellular matrix"/>
    <property type="evidence" value="ECO:0007669"/>
    <property type="project" value="TreeGrafter"/>
</dbReference>
<keyword evidence="6" id="KW-1015">Disulfide bond</keyword>
<evidence type="ECO:0000256" key="2">
    <source>
        <dbReference type="ARBA" id="ARBA00022723"/>
    </source>
</evidence>
<reference evidence="10 11" key="1">
    <citation type="submission" date="2015-01" db="EMBL/GenBank/DDBJ databases">
        <title>Evolution of Trichinella species and genotypes.</title>
        <authorList>
            <person name="Korhonen P.K."/>
            <person name="Edoardo P."/>
            <person name="Giuseppe L.R."/>
            <person name="Gasser R.B."/>
        </authorList>
    </citation>
    <scope>NUCLEOTIDE SEQUENCE [LARGE SCALE GENOMIC DNA]</scope>
    <source>
        <strain evidence="10">ISS1029</strain>
    </source>
</reference>
<keyword evidence="11" id="KW-1185">Reference proteome</keyword>
<dbReference type="GO" id="GO:0030198">
    <property type="term" value="P:extracellular matrix organization"/>
    <property type="evidence" value="ECO:0007669"/>
    <property type="project" value="TreeGrafter"/>
</dbReference>
<dbReference type="SUPFAM" id="SSF55486">
    <property type="entry name" value="Metalloproteases ('zincins'), catalytic domain"/>
    <property type="match status" value="1"/>
</dbReference>
<dbReference type="Gene3D" id="3.40.390.10">
    <property type="entry name" value="Collagenase (Catalytic Domain)"/>
    <property type="match status" value="1"/>
</dbReference>
<gene>
    <name evidence="10" type="primary">Adamts16</name>
    <name evidence="10" type="ORF">T11_372</name>
</gene>
<keyword evidence="1" id="KW-0645">Protease</keyword>
<dbReference type="PANTHER" id="PTHR13723:SF291">
    <property type="entry name" value="PEPTIDASE M12B DOMAIN-CONTAINING PROTEIN"/>
    <property type="match status" value="1"/>
</dbReference>
<evidence type="ECO:0000313" key="10">
    <source>
        <dbReference type="EMBL" id="KRZ09333.1"/>
    </source>
</evidence>
<name>A0A0V1HHS4_9BILA</name>
<dbReference type="InterPro" id="IPR041645">
    <property type="entry name" value="ADAMTS_CR_2"/>
</dbReference>
<keyword evidence="2" id="KW-0479">Metal-binding</keyword>
<dbReference type="PANTHER" id="PTHR13723">
    <property type="entry name" value="ADAMTS A DISINTEGRIN AND METALLOPROTEASE WITH THROMBOSPONDIN MOTIFS PROTEASE"/>
    <property type="match status" value="1"/>
</dbReference>
<keyword evidence="3" id="KW-0378">Hydrolase</keyword>
<dbReference type="Gene3D" id="2.20.100.10">
    <property type="entry name" value="Thrombospondin type-1 (TSP1) repeat"/>
    <property type="match status" value="1"/>
</dbReference>
<dbReference type="GO" id="GO:0007229">
    <property type="term" value="P:integrin-mediated signaling pathway"/>
    <property type="evidence" value="ECO:0007669"/>
    <property type="project" value="UniProtKB-KW"/>
</dbReference>
<evidence type="ECO:0000313" key="11">
    <source>
        <dbReference type="Proteomes" id="UP000055024"/>
    </source>
</evidence>
<keyword evidence="5" id="KW-0482">Metalloprotease</keyword>
<dbReference type="Pfam" id="PF13688">
    <property type="entry name" value="Reprolysin_5"/>
    <property type="match status" value="1"/>
</dbReference>
<accession>A0A0V1HHS4</accession>
<evidence type="ECO:0000256" key="4">
    <source>
        <dbReference type="ARBA" id="ARBA00022833"/>
    </source>
</evidence>
<dbReference type="STRING" id="268475.A0A0V1HHS4"/>
<sequence>LNIITTKMSNIEAELRARNAQMAKAVREGNATAVANIYAEDCHFMPHSMQPSVGRKAVEAYMKQDFNEGVKMATVQSDEVHAMGDFAFQRGTYKLDGNRGSETGACRGRNVQIEYGTTVLKGLPMHLDYYFSLPIFLLTFCSNALPFDSNWVPFDKLEFQHLFGKVNLTQVPSYDFTALNTVDRNSSNLLSFSFHGHVHQFEIIPVKEALFDNAFYYYNRHHLPPEEEWDRIASCLYTGKDVTSEHNRIALAGCGKRKRGIASFEDGTYLLIQPVPPNARTKMRNVTSKWNADETLHVLHKRSTDYDYGHRDTKATCMHDFSELKFKDQPASDEKHYETAAALKGPLTVELALFVDAKIYKQFRNIYGNDMANTELLNFVLATINNINALFQHPSLHPSIYFKIKKFHVFKNTPPELADTVHGNGEATLLLNAFCKYQNSINPASDTDPRHWDHALLFSGYDLYSGSLKAVAGFAPVGGMCSPLKSCTINEGADFGCSFVIAHEIGHNSKDTVKNCLLDSDIIPEVLSINKKPYAGQMYNVDQQCKKAHGNGWIHQLQPKQSLSDICRMVWCSAGEGIIRNTHPALEGTYCGPKKWCFHGKCQSWLGNDHPPYPVHGQWSMWRTNVEDECTECVIGDQVRLRLAQRLCNRPQPNNGGRNCPGAEYRAVICTETKCSGLKVNEFATKKCSEWKENFPTILSGVGLQHNEQSCKIWCHVQSSDYAHSVGNFPDGTPCTNGGHCVRGKCMHFLCKDKATLVEDEASCPEKDIIINTTPRLKKLVKAQAEPTPANYWSQWTSWGLCNKSSTTRRRFRKCKPNYQCKSKFQKQETSC</sequence>
<evidence type="ECO:0000256" key="5">
    <source>
        <dbReference type="ARBA" id="ARBA00023049"/>
    </source>
</evidence>
<feature type="domain" description="Peptidase M12B" evidence="9">
    <location>
        <begin position="347"/>
        <end position="508"/>
    </location>
</feature>
<dbReference type="Pfam" id="PF25379">
    <property type="entry name" value="Adt-1"/>
    <property type="match status" value="1"/>
</dbReference>
<comment type="caution">
    <text evidence="10">The sequence shown here is derived from an EMBL/GenBank/DDBJ whole genome shotgun (WGS) entry which is preliminary data.</text>
</comment>
<evidence type="ECO:0000256" key="1">
    <source>
        <dbReference type="ARBA" id="ARBA00022670"/>
    </source>
</evidence>
<dbReference type="InterPro" id="IPR050439">
    <property type="entry name" value="ADAMTS_ADAMTS-like"/>
</dbReference>
<dbReference type="Gene3D" id="3.40.1620.60">
    <property type="match status" value="1"/>
</dbReference>
<keyword evidence="10" id="KW-0401">Integrin</keyword>
<evidence type="ECO:0000256" key="7">
    <source>
        <dbReference type="ARBA" id="ARBA00023180"/>
    </source>
</evidence>
<comment type="caution">
    <text evidence="8">Lacks conserved residue(s) required for the propagation of feature annotation.</text>
</comment>
<dbReference type="InterPro" id="IPR027843">
    <property type="entry name" value="DUF4440"/>
</dbReference>
<proteinExistence type="predicted"/>
<dbReference type="GO" id="GO:0006508">
    <property type="term" value="P:proteolysis"/>
    <property type="evidence" value="ECO:0007669"/>
    <property type="project" value="UniProtKB-KW"/>
</dbReference>